<name>A0AAU8BFH1_9VIBR</name>
<organism evidence="2">
    <name type="scientific">Vibrio chaetopteri</name>
    <dbReference type="NCBI Taxonomy" id="3016528"/>
    <lineage>
        <taxon>Bacteria</taxon>
        <taxon>Pseudomonadati</taxon>
        <taxon>Pseudomonadota</taxon>
        <taxon>Gammaproteobacteria</taxon>
        <taxon>Vibrionales</taxon>
        <taxon>Vibrionaceae</taxon>
        <taxon>Vibrio</taxon>
    </lineage>
</organism>
<dbReference type="AlphaFoldDB" id="A0AAU8BFH1"/>
<dbReference type="InterPro" id="IPR000182">
    <property type="entry name" value="GNAT_dom"/>
</dbReference>
<dbReference type="RefSeq" id="WP_353496240.1">
    <property type="nucleotide sequence ID" value="NZ_CP115920.1"/>
</dbReference>
<dbReference type="Pfam" id="PF00583">
    <property type="entry name" value="Acetyltransf_1"/>
    <property type="match status" value="1"/>
</dbReference>
<dbReference type="GO" id="GO:0016747">
    <property type="term" value="F:acyltransferase activity, transferring groups other than amino-acyl groups"/>
    <property type="evidence" value="ECO:0007669"/>
    <property type="project" value="InterPro"/>
</dbReference>
<feature type="domain" description="N-acetyltransferase" evidence="1">
    <location>
        <begin position="3"/>
        <end position="163"/>
    </location>
</feature>
<reference evidence="2" key="1">
    <citation type="submission" date="2023-01" db="EMBL/GenBank/DDBJ databases">
        <title>Vibrio sp. CB1-14 genome sequencing.</title>
        <authorList>
            <person name="Otstavnykh N."/>
            <person name="Isaeva M."/>
            <person name="Meleshko D."/>
        </authorList>
    </citation>
    <scope>NUCLEOTIDE SEQUENCE</scope>
    <source>
        <strain evidence="2">CB1-14</strain>
    </source>
</reference>
<dbReference type="SUPFAM" id="SSF55729">
    <property type="entry name" value="Acyl-CoA N-acyltransferases (Nat)"/>
    <property type="match status" value="1"/>
</dbReference>
<gene>
    <name evidence="2" type="ORF">PG915_09110</name>
</gene>
<dbReference type="EMBL" id="CP115920">
    <property type="protein sequence ID" value="XCD14766.1"/>
    <property type="molecule type" value="Genomic_DNA"/>
</dbReference>
<dbReference type="PROSITE" id="PS51186">
    <property type="entry name" value="GNAT"/>
    <property type="match status" value="1"/>
</dbReference>
<dbReference type="InterPro" id="IPR016181">
    <property type="entry name" value="Acyl_CoA_acyltransferase"/>
</dbReference>
<dbReference type="Gene3D" id="3.40.630.30">
    <property type="match status" value="1"/>
</dbReference>
<keyword evidence="2" id="KW-0012">Acyltransferase</keyword>
<proteinExistence type="predicted"/>
<sequence>MTLTIRKIDVPVTEELVNLSVEDSQLPFVGITSEIVHKSLTKPLETQWVIYSNDIAVGFFLLDQGYASTMSDAPSGAIGLRAYFIDKRYQGLGLAKASLNLITGQFHSWLNIAPCDLYLTVNCKNTVAYQLYQKVGFDDTGDLYLGGEAGPQHIMCFKSKKTRSIGL</sequence>
<keyword evidence="2" id="KW-0808">Transferase</keyword>
<protein>
    <submittedName>
        <fullName evidence="2">GNAT family N-acetyltransferase</fullName>
        <ecNumber evidence="2">2.3.-.-</ecNumber>
    </submittedName>
</protein>
<accession>A0AAU8BFH1</accession>
<dbReference type="KEGG" id="vck:PG915_09110"/>
<dbReference type="EC" id="2.3.-.-" evidence="2"/>
<evidence type="ECO:0000313" key="2">
    <source>
        <dbReference type="EMBL" id="XCD14766.1"/>
    </source>
</evidence>
<evidence type="ECO:0000259" key="1">
    <source>
        <dbReference type="PROSITE" id="PS51186"/>
    </source>
</evidence>